<dbReference type="OrthoDB" id="4062651at2759"/>
<keyword evidence="2" id="KW-0808">Transferase</keyword>
<dbReference type="InterPro" id="IPR011009">
    <property type="entry name" value="Kinase-like_dom_sf"/>
</dbReference>
<proteinExistence type="predicted"/>
<feature type="non-terminal residue" evidence="2">
    <location>
        <position position="160"/>
    </location>
</feature>
<reference evidence="2" key="1">
    <citation type="journal article" date="2020" name="Stud. Mycol.">
        <title>101 Dothideomycetes genomes: a test case for predicting lifestyles and emergence of pathogens.</title>
        <authorList>
            <person name="Haridas S."/>
            <person name="Albert R."/>
            <person name="Binder M."/>
            <person name="Bloem J."/>
            <person name="Labutti K."/>
            <person name="Salamov A."/>
            <person name="Andreopoulos B."/>
            <person name="Baker S."/>
            <person name="Barry K."/>
            <person name="Bills G."/>
            <person name="Bluhm B."/>
            <person name="Cannon C."/>
            <person name="Castanera R."/>
            <person name="Culley D."/>
            <person name="Daum C."/>
            <person name="Ezra D."/>
            <person name="Gonzalez J."/>
            <person name="Henrissat B."/>
            <person name="Kuo A."/>
            <person name="Liang C."/>
            <person name="Lipzen A."/>
            <person name="Lutzoni F."/>
            <person name="Magnuson J."/>
            <person name="Mondo S."/>
            <person name="Nolan M."/>
            <person name="Ohm R."/>
            <person name="Pangilinan J."/>
            <person name="Park H.-J."/>
            <person name="Ramirez L."/>
            <person name="Alfaro M."/>
            <person name="Sun H."/>
            <person name="Tritt A."/>
            <person name="Yoshinaga Y."/>
            <person name="Zwiers L.-H."/>
            <person name="Turgeon B."/>
            <person name="Goodwin S."/>
            <person name="Spatafora J."/>
            <person name="Crous P."/>
            <person name="Grigoriev I."/>
        </authorList>
    </citation>
    <scope>NUCLEOTIDE SEQUENCE</scope>
    <source>
        <strain evidence="2">CBS 123094</strain>
    </source>
</reference>
<gene>
    <name evidence="2" type="ORF">P154DRAFT_386351</name>
</gene>
<organism evidence="2 3">
    <name type="scientific">Amniculicola lignicola CBS 123094</name>
    <dbReference type="NCBI Taxonomy" id="1392246"/>
    <lineage>
        <taxon>Eukaryota</taxon>
        <taxon>Fungi</taxon>
        <taxon>Dikarya</taxon>
        <taxon>Ascomycota</taxon>
        <taxon>Pezizomycotina</taxon>
        <taxon>Dothideomycetes</taxon>
        <taxon>Pleosporomycetidae</taxon>
        <taxon>Pleosporales</taxon>
        <taxon>Amniculicolaceae</taxon>
        <taxon>Amniculicola</taxon>
    </lineage>
</organism>
<dbReference type="SMART" id="SM00220">
    <property type="entry name" value="S_TKc"/>
    <property type="match status" value="1"/>
</dbReference>
<dbReference type="SUPFAM" id="SSF56112">
    <property type="entry name" value="Protein kinase-like (PK-like)"/>
    <property type="match status" value="1"/>
</dbReference>
<dbReference type="PROSITE" id="PS50011">
    <property type="entry name" value="PROTEIN_KINASE_DOM"/>
    <property type="match status" value="1"/>
</dbReference>
<feature type="non-terminal residue" evidence="2">
    <location>
        <position position="1"/>
    </location>
</feature>
<sequence>DESLLDEIRSEIAIMKRLNHKHIVKFIEHYQIEGDHEHHIIMQPVAEATFQDILDNIDQHGKDLAICNVLCQWPACLLRALDYVHSRGIRHKDIKPSNILVAQERVYLADFGISNDFHNRTTSKTDGPVGANTARYIAPEIDEASKRGRATDIWALGCVM</sequence>
<dbReference type="Proteomes" id="UP000799779">
    <property type="component" value="Unassembled WGS sequence"/>
</dbReference>
<dbReference type="InterPro" id="IPR008271">
    <property type="entry name" value="Ser/Thr_kinase_AS"/>
</dbReference>
<dbReference type="Gene3D" id="1.10.510.10">
    <property type="entry name" value="Transferase(Phosphotransferase) domain 1"/>
    <property type="match status" value="1"/>
</dbReference>
<dbReference type="GO" id="GO:0005737">
    <property type="term" value="C:cytoplasm"/>
    <property type="evidence" value="ECO:0007669"/>
    <property type="project" value="TreeGrafter"/>
</dbReference>
<evidence type="ECO:0000313" key="2">
    <source>
        <dbReference type="EMBL" id="KAF1996864.1"/>
    </source>
</evidence>
<dbReference type="EMBL" id="ML977620">
    <property type="protein sequence ID" value="KAF1996864.1"/>
    <property type="molecule type" value="Genomic_DNA"/>
</dbReference>
<dbReference type="GO" id="GO:0004674">
    <property type="term" value="F:protein serine/threonine kinase activity"/>
    <property type="evidence" value="ECO:0007669"/>
    <property type="project" value="TreeGrafter"/>
</dbReference>
<keyword evidence="2" id="KW-0418">Kinase</keyword>
<dbReference type="CDD" id="cd00180">
    <property type="entry name" value="PKc"/>
    <property type="match status" value="1"/>
</dbReference>
<keyword evidence="3" id="KW-1185">Reference proteome</keyword>
<protein>
    <submittedName>
        <fullName evidence="2">Kinase-like protein</fullName>
    </submittedName>
</protein>
<accession>A0A6A5W7M3</accession>
<dbReference type="InterPro" id="IPR000719">
    <property type="entry name" value="Prot_kinase_dom"/>
</dbReference>
<name>A0A6A5W7M3_9PLEO</name>
<evidence type="ECO:0000259" key="1">
    <source>
        <dbReference type="PROSITE" id="PS50011"/>
    </source>
</evidence>
<dbReference type="Pfam" id="PF00069">
    <property type="entry name" value="Pkinase"/>
    <property type="match status" value="1"/>
</dbReference>
<dbReference type="AlphaFoldDB" id="A0A6A5W7M3"/>
<dbReference type="PANTHER" id="PTHR24361">
    <property type="entry name" value="MITOGEN-ACTIVATED KINASE KINASE KINASE"/>
    <property type="match status" value="1"/>
</dbReference>
<dbReference type="GO" id="GO:0005524">
    <property type="term" value="F:ATP binding"/>
    <property type="evidence" value="ECO:0007669"/>
    <property type="project" value="InterPro"/>
</dbReference>
<dbReference type="PROSITE" id="PS00108">
    <property type="entry name" value="PROTEIN_KINASE_ST"/>
    <property type="match status" value="1"/>
</dbReference>
<feature type="domain" description="Protein kinase" evidence="1">
    <location>
        <begin position="1"/>
        <end position="160"/>
    </location>
</feature>
<evidence type="ECO:0000313" key="3">
    <source>
        <dbReference type="Proteomes" id="UP000799779"/>
    </source>
</evidence>
<dbReference type="InterPro" id="IPR053235">
    <property type="entry name" value="Ser_Thr_kinase"/>
</dbReference>